<feature type="domain" description="NADH:quinone oxidoreductase/Mrp antiporter transmembrane" evidence="9">
    <location>
        <begin position="132"/>
        <end position="426"/>
    </location>
</feature>
<evidence type="ECO:0000313" key="11">
    <source>
        <dbReference type="Proteomes" id="UP001431532"/>
    </source>
</evidence>
<feature type="transmembrane region" description="Helical" evidence="8">
    <location>
        <begin position="372"/>
        <end position="395"/>
    </location>
</feature>
<evidence type="ECO:0000256" key="1">
    <source>
        <dbReference type="ARBA" id="ARBA00004651"/>
    </source>
</evidence>
<sequence length="492" mass="54090">MIEQLPIINLLLLLSAALAIPLFKKRAFTLTLVLGLIVLLLVFASSVVLLVHVNSNGAFYYRFGNYTGFIGIELLIDSFSVFFTTFILFLTILIYIYSCGDATDGIHEKEYGRYYILLFILLFSMFGIIYTNDLFNTYVFMEILAITTCSIISIKRKKENYTASFRYVMLNEIGSLSYLFGVALLYMITGYTNVELVSTTLKDIWHIYPSNIIIAIGFMVVGIGIKAAIFPFHIWLPDAHSHAPSSSSAILSAIVVKVYLLIMVKVLFRVFGVDILQALNLPLILMIIAGFGMIMGSFFALAQKDVKRMLGYSSVAQIGYIVLGIGLMTYLGLTAAFFHIISHGLMKAALFLCVGAIIYYKKIRNVDQFDGIAYKMPLTLVVFSIAALGMIGIPLTSGFISKLNLGVAALASGQIVFIVIIVISGLLNAMYYLPIMISAFLKGKKGEGSSGIEKIPKTMLFPILILGALILFLGIYPSIIAGLLEAAANTLM</sequence>
<dbReference type="PANTHER" id="PTHR42703">
    <property type="entry name" value="NADH DEHYDROGENASE"/>
    <property type="match status" value="1"/>
</dbReference>
<feature type="transmembrane region" description="Helical" evidence="8">
    <location>
        <begin position="74"/>
        <end position="99"/>
    </location>
</feature>
<evidence type="ECO:0000256" key="5">
    <source>
        <dbReference type="ARBA" id="ARBA00022989"/>
    </source>
</evidence>
<comment type="caution">
    <text evidence="10">The sequence shown here is derived from an EMBL/GenBank/DDBJ whole genome shotgun (WGS) entry which is preliminary data.</text>
</comment>
<comment type="subcellular location">
    <subcellularLocation>
        <location evidence="1">Cell membrane</location>
        <topology evidence="1">Multi-pass membrane protein</topology>
    </subcellularLocation>
    <subcellularLocation>
        <location evidence="7">Membrane</location>
        <topology evidence="7">Multi-pass membrane protein</topology>
    </subcellularLocation>
</comment>
<evidence type="ECO:0000256" key="8">
    <source>
        <dbReference type="SAM" id="Phobius"/>
    </source>
</evidence>
<comment type="similarity">
    <text evidence="2">Belongs to the CPA3 antiporters (TC 2.A.63) subunit D family.</text>
</comment>
<dbReference type="InterPro" id="IPR001750">
    <property type="entry name" value="ND/Mrp_TM"/>
</dbReference>
<name>A0AAW6U5V3_9MOLU</name>
<feature type="transmembrane region" description="Helical" evidence="8">
    <location>
        <begin position="461"/>
        <end position="484"/>
    </location>
</feature>
<keyword evidence="11" id="KW-1185">Reference proteome</keyword>
<dbReference type="InterPro" id="IPR050586">
    <property type="entry name" value="CPA3_Na-H_Antiporter_D"/>
</dbReference>
<evidence type="ECO:0000256" key="2">
    <source>
        <dbReference type="ARBA" id="ARBA00005346"/>
    </source>
</evidence>
<keyword evidence="3" id="KW-1003">Cell membrane</keyword>
<gene>
    <name evidence="10" type="ORF">QJ521_06855</name>
</gene>
<dbReference type="AlphaFoldDB" id="A0AAW6U5V3"/>
<feature type="transmembrane region" description="Helical" evidence="8">
    <location>
        <begin position="283"/>
        <end position="302"/>
    </location>
</feature>
<evidence type="ECO:0000259" key="9">
    <source>
        <dbReference type="Pfam" id="PF00361"/>
    </source>
</evidence>
<feature type="transmembrane region" description="Helical" evidence="8">
    <location>
        <begin position="30"/>
        <end position="54"/>
    </location>
</feature>
<dbReference type="RefSeq" id="WP_282839707.1">
    <property type="nucleotide sequence ID" value="NZ_JASCXW010000023.1"/>
</dbReference>
<keyword evidence="5 8" id="KW-1133">Transmembrane helix</keyword>
<feature type="transmembrane region" description="Helical" evidence="8">
    <location>
        <begin position="212"/>
        <end position="236"/>
    </location>
</feature>
<evidence type="ECO:0000256" key="7">
    <source>
        <dbReference type="RuleBase" id="RU000320"/>
    </source>
</evidence>
<keyword evidence="4 7" id="KW-0812">Transmembrane</keyword>
<dbReference type="PRINTS" id="PR01434">
    <property type="entry name" value="NADHDHGNASE5"/>
</dbReference>
<feature type="transmembrane region" description="Helical" evidence="8">
    <location>
        <begin position="175"/>
        <end position="192"/>
    </location>
</feature>
<dbReference type="EMBL" id="JASCXW010000023">
    <property type="protein sequence ID" value="MDI6453277.1"/>
    <property type="molecule type" value="Genomic_DNA"/>
</dbReference>
<dbReference type="Pfam" id="PF00361">
    <property type="entry name" value="Proton_antipo_M"/>
    <property type="match status" value="1"/>
</dbReference>
<dbReference type="Proteomes" id="UP001431532">
    <property type="component" value="Unassembled WGS sequence"/>
</dbReference>
<feature type="transmembrane region" description="Helical" evidence="8">
    <location>
        <begin position="337"/>
        <end position="360"/>
    </location>
</feature>
<accession>A0AAW6U5V3</accession>
<evidence type="ECO:0000256" key="3">
    <source>
        <dbReference type="ARBA" id="ARBA00022475"/>
    </source>
</evidence>
<reference evidence="10" key="1">
    <citation type="submission" date="2023-05" db="EMBL/GenBank/DDBJ databases">
        <title>Mariniplasma microaerophilum sp. nov., a novel anaerobic mollicute isolated from terrestrial mud volcano, Taman Peninsula, Russia.</title>
        <authorList>
            <person name="Khomyakova M.A."/>
            <person name="Merkel A.Y."/>
            <person name="Slobodkin A.I."/>
        </authorList>
    </citation>
    <scope>NUCLEOTIDE SEQUENCE</scope>
    <source>
        <strain evidence="10">M4Ah</strain>
    </source>
</reference>
<organism evidence="10 11">
    <name type="scientific">Peloplasma aerotolerans</name>
    <dbReference type="NCBI Taxonomy" id="3044389"/>
    <lineage>
        <taxon>Bacteria</taxon>
        <taxon>Bacillati</taxon>
        <taxon>Mycoplasmatota</taxon>
        <taxon>Mollicutes</taxon>
        <taxon>Acholeplasmatales</taxon>
        <taxon>Acholeplasmataceae</taxon>
        <taxon>Peloplasma</taxon>
    </lineage>
</organism>
<evidence type="ECO:0000313" key="10">
    <source>
        <dbReference type="EMBL" id="MDI6453277.1"/>
    </source>
</evidence>
<feature type="transmembrane region" description="Helical" evidence="8">
    <location>
        <begin position="309"/>
        <end position="331"/>
    </location>
</feature>
<feature type="transmembrane region" description="Helical" evidence="8">
    <location>
        <begin position="6"/>
        <end position="23"/>
    </location>
</feature>
<evidence type="ECO:0000256" key="4">
    <source>
        <dbReference type="ARBA" id="ARBA00022692"/>
    </source>
</evidence>
<dbReference type="GO" id="GO:0005886">
    <property type="term" value="C:plasma membrane"/>
    <property type="evidence" value="ECO:0007669"/>
    <property type="project" value="UniProtKB-SubCell"/>
</dbReference>
<feature type="transmembrane region" description="Helical" evidence="8">
    <location>
        <begin position="415"/>
        <end position="441"/>
    </location>
</feature>
<dbReference type="PANTHER" id="PTHR42703:SF1">
    <property type="entry name" value="NA(+)_H(+) ANTIPORTER SUBUNIT D1"/>
    <property type="match status" value="1"/>
</dbReference>
<keyword evidence="6 8" id="KW-0472">Membrane</keyword>
<feature type="transmembrane region" description="Helical" evidence="8">
    <location>
        <begin position="248"/>
        <end position="271"/>
    </location>
</feature>
<protein>
    <submittedName>
        <fullName evidence="10">Proton-conducting transporter membrane subunit</fullName>
    </submittedName>
</protein>
<feature type="transmembrane region" description="Helical" evidence="8">
    <location>
        <begin position="111"/>
        <end position="129"/>
    </location>
</feature>
<proteinExistence type="inferred from homology"/>
<feature type="transmembrane region" description="Helical" evidence="8">
    <location>
        <begin position="135"/>
        <end position="154"/>
    </location>
</feature>
<evidence type="ECO:0000256" key="6">
    <source>
        <dbReference type="ARBA" id="ARBA00023136"/>
    </source>
</evidence>